<feature type="transmembrane region" description="Helical" evidence="1">
    <location>
        <begin position="12"/>
        <end position="32"/>
    </location>
</feature>
<keyword evidence="1" id="KW-0472">Membrane</keyword>
<evidence type="ECO:0000313" key="2">
    <source>
        <dbReference type="EMBL" id="TGZ77611.1"/>
    </source>
</evidence>
<proteinExistence type="predicted"/>
<evidence type="ECO:0000313" key="3">
    <source>
        <dbReference type="Proteomes" id="UP000298138"/>
    </source>
</evidence>
<evidence type="ECO:0000256" key="1">
    <source>
        <dbReference type="SAM" id="Phobius"/>
    </source>
</evidence>
<gene>
    <name evidence="2" type="ORF">EX30DRAFT_343972</name>
</gene>
<dbReference type="AlphaFoldDB" id="A0A4S2MKS8"/>
<dbReference type="Proteomes" id="UP000298138">
    <property type="component" value="Unassembled WGS sequence"/>
</dbReference>
<keyword evidence="3" id="KW-1185">Reference proteome</keyword>
<sequence>MAPIINHRSHIFVATFFMLLTAGQWMMVFRVLRMHRSTHTHTYYMPSVEYSSTQCVLHGQTQSDPARLNCVLPVDSVLLV</sequence>
<keyword evidence="1" id="KW-0812">Transmembrane</keyword>
<accession>A0A4S2MKS8</accession>
<protein>
    <submittedName>
        <fullName evidence="2">Uncharacterized protein</fullName>
    </submittedName>
</protein>
<reference evidence="2 3" key="1">
    <citation type="submission" date="2019-04" db="EMBL/GenBank/DDBJ databases">
        <title>Comparative genomics and transcriptomics to analyze fruiting body development in filamentous ascomycetes.</title>
        <authorList>
            <consortium name="DOE Joint Genome Institute"/>
            <person name="Lutkenhaus R."/>
            <person name="Traeger S."/>
            <person name="Breuer J."/>
            <person name="Kuo A."/>
            <person name="Lipzen A."/>
            <person name="Pangilinan J."/>
            <person name="Dilworth D."/>
            <person name="Sandor L."/>
            <person name="Poggeler S."/>
            <person name="Barry K."/>
            <person name="Grigoriev I.V."/>
            <person name="Nowrousian M."/>
        </authorList>
    </citation>
    <scope>NUCLEOTIDE SEQUENCE [LARGE SCALE GENOMIC DNA]</scope>
    <source>
        <strain evidence="2 3">CBS 389.68</strain>
    </source>
</reference>
<dbReference type="InParanoid" id="A0A4S2MKS8"/>
<organism evidence="2 3">
    <name type="scientific">Ascodesmis nigricans</name>
    <dbReference type="NCBI Taxonomy" id="341454"/>
    <lineage>
        <taxon>Eukaryota</taxon>
        <taxon>Fungi</taxon>
        <taxon>Dikarya</taxon>
        <taxon>Ascomycota</taxon>
        <taxon>Pezizomycotina</taxon>
        <taxon>Pezizomycetes</taxon>
        <taxon>Pezizales</taxon>
        <taxon>Ascodesmidaceae</taxon>
        <taxon>Ascodesmis</taxon>
    </lineage>
</organism>
<dbReference type="EMBL" id="ML220151">
    <property type="protein sequence ID" value="TGZ77611.1"/>
    <property type="molecule type" value="Genomic_DNA"/>
</dbReference>
<keyword evidence="1" id="KW-1133">Transmembrane helix</keyword>
<name>A0A4S2MKS8_9PEZI</name>